<name>A0A183ARG9_9TREM</name>
<evidence type="ECO:0000313" key="1">
    <source>
        <dbReference type="EMBL" id="VDP85573.1"/>
    </source>
</evidence>
<proteinExistence type="predicted"/>
<dbReference type="AlphaFoldDB" id="A0A183ARG9"/>
<gene>
    <name evidence="1" type="ORF">ECPE_LOCUS9554</name>
</gene>
<evidence type="ECO:0000313" key="3">
    <source>
        <dbReference type="WBParaSite" id="ECPE_0000958401-mRNA-1"/>
    </source>
</evidence>
<organism evidence="3">
    <name type="scientific">Echinostoma caproni</name>
    <dbReference type="NCBI Taxonomy" id="27848"/>
    <lineage>
        <taxon>Eukaryota</taxon>
        <taxon>Metazoa</taxon>
        <taxon>Spiralia</taxon>
        <taxon>Lophotrochozoa</taxon>
        <taxon>Platyhelminthes</taxon>
        <taxon>Trematoda</taxon>
        <taxon>Digenea</taxon>
        <taxon>Plagiorchiida</taxon>
        <taxon>Echinostomata</taxon>
        <taxon>Echinostomatoidea</taxon>
        <taxon>Echinostomatidae</taxon>
        <taxon>Echinostoma</taxon>
    </lineage>
</organism>
<reference evidence="1 2" key="2">
    <citation type="submission" date="2018-11" db="EMBL/GenBank/DDBJ databases">
        <authorList>
            <consortium name="Pathogen Informatics"/>
        </authorList>
    </citation>
    <scope>NUCLEOTIDE SEQUENCE [LARGE SCALE GENOMIC DNA]</scope>
    <source>
        <strain evidence="1 2">Egypt</strain>
    </source>
</reference>
<accession>A0A183ARG9</accession>
<protein>
    <submittedName>
        <fullName evidence="3">BMERB domain-containing protein</fullName>
    </submittedName>
</protein>
<dbReference type="OrthoDB" id="10503447at2759"/>
<keyword evidence="2" id="KW-1185">Reference proteome</keyword>
<sequence>MSERNACIHDIQARRRVAAWNADSTQSESDNSRELSMNEVGLGQSDSFTTSASSTYRNPLASVTTAASPDGSATGAVLRKLVWTDLVEQTRMKLVRELDQQLDEALIDLVTRVEEREKNLYGFQWHMDYMKDK</sequence>
<dbReference type="WBParaSite" id="ECPE_0000958401-mRNA-1">
    <property type="protein sequence ID" value="ECPE_0000958401-mRNA-1"/>
    <property type="gene ID" value="ECPE_0000958401"/>
</dbReference>
<evidence type="ECO:0000313" key="2">
    <source>
        <dbReference type="Proteomes" id="UP000272942"/>
    </source>
</evidence>
<dbReference type="Proteomes" id="UP000272942">
    <property type="component" value="Unassembled WGS sequence"/>
</dbReference>
<dbReference type="EMBL" id="UZAN01047593">
    <property type="protein sequence ID" value="VDP85573.1"/>
    <property type="molecule type" value="Genomic_DNA"/>
</dbReference>
<reference evidence="3" key="1">
    <citation type="submission" date="2016-06" db="UniProtKB">
        <authorList>
            <consortium name="WormBaseParasite"/>
        </authorList>
    </citation>
    <scope>IDENTIFICATION</scope>
</reference>